<keyword evidence="1 4" id="KW-0812">Transmembrane</keyword>
<accession>A0A949N3E6</accession>
<evidence type="ECO:0000313" key="6">
    <source>
        <dbReference type="EMBL" id="MBU7596779.1"/>
    </source>
</evidence>
<feature type="compositionally biased region" description="Polar residues" evidence="3">
    <location>
        <begin position="99"/>
        <end position="110"/>
    </location>
</feature>
<keyword evidence="2 4" id="KW-1133">Transmembrane helix</keyword>
<evidence type="ECO:0000256" key="2">
    <source>
        <dbReference type="ARBA" id="ARBA00022989"/>
    </source>
</evidence>
<proteinExistence type="predicted"/>
<dbReference type="InterPro" id="IPR003660">
    <property type="entry name" value="HAMP_dom"/>
</dbReference>
<reference evidence="6" key="1">
    <citation type="submission" date="2021-06" db="EMBL/GenBank/DDBJ databases">
        <title>Sequencing of actinobacteria type strains.</title>
        <authorList>
            <person name="Nguyen G.-S."/>
            <person name="Wentzel A."/>
        </authorList>
    </citation>
    <scope>NUCLEOTIDE SEQUENCE</scope>
    <source>
        <strain evidence="6">P38-E01</strain>
    </source>
</reference>
<comment type="caution">
    <text evidence="6">The sequence shown here is derived from an EMBL/GenBank/DDBJ whole genome shotgun (WGS) entry which is preliminary data.</text>
</comment>
<dbReference type="SUPFAM" id="SSF158472">
    <property type="entry name" value="HAMP domain-like"/>
    <property type="match status" value="1"/>
</dbReference>
<dbReference type="Gene3D" id="6.10.340.10">
    <property type="match status" value="1"/>
</dbReference>
<feature type="compositionally biased region" description="Polar residues" evidence="3">
    <location>
        <begin position="153"/>
        <end position="162"/>
    </location>
</feature>
<dbReference type="PANTHER" id="PTHR32089:SF112">
    <property type="entry name" value="LYSOZYME-LIKE PROTEIN-RELATED"/>
    <property type="match status" value="1"/>
</dbReference>
<protein>
    <submittedName>
        <fullName evidence="6">HAMP domain-containing protein</fullName>
    </submittedName>
</protein>
<keyword evidence="4" id="KW-0472">Membrane</keyword>
<name>A0A949N3E6_9ACTN</name>
<evidence type="ECO:0000256" key="4">
    <source>
        <dbReference type="SAM" id="Phobius"/>
    </source>
</evidence>
<feature type="region of interest" description="Disordered" evidence="3">
    <location>
        <begin position="320"/>
        <end position="339"/>
    </location>
</feature>
<dbReference type="AlphaFoldDB" id="A0A949N3E6"/>
<feature type="compositionally biased region" description="Basic and acidic residues" evidence="3">
    <location>
        <begin position="320"/>
        <end position="335"/>
    </location>
</feature>
<keyword evidence="7" id="KW-1185">Reference proteome</keyword>
<dbReference type="Proteomes" id="UP000694501">
    <property type="component" value="Unassembled WGS sequence"/>
</dbReference>
<organism evidence="6 7">
    <name type="scientific">Streptomyces tardus</name>
    <dbReference type="NCBI Taxonomy" id="2780544"/>
    <lineage>
        <taxon>Bacteria</taxon>
        <taxon>Bacillati</taxon>
        <taxon>Actinomycetota</taxon>
        <taxon>Actinomycetes</taxon>
        <taxon>Kitasatosporales</taxon>
        <taxon>Streptomycetaceae</taxon>
        <taxon>Streptomyces</taxon>
    </lineage>
</organism>
<sequence>MLVELAGGEHRLLSFGLLAVRGQEPRLAVTTNSLRLPDSCAAGAAESEENARTLAVVDEHGEVVGPARDRDTRAEHRRNAQAFAPGPQDTQDTSRDPQDASQAPQRTSPGPSEAVPGASAPRTAHAPGRHHDPHAVTAVHAADRADGEGPSPSAEQLASFSRQAVERTASHAPGETGTAVGFPGPSGHLLGERTDGERGDRAVAGYAQLTAPPDGPKSPAGELGLTVVAMTAVSETASAGIDPLYGLFAAAALLGVGALTIWLLVGLVQRPLLGLFLESRRLARGELNRPVAVARFGEAARAGRALERLRRQLLGEHDADGCRGEDGRRDADGRGVARTRMPRSCPGARALLVLCGVLMLVWCAPLAALVNRADTDGVPPQLVSDQRDRTGTVSDRVRRALNEGHSDLASIARLVDGRAPQSRLVPLLERTMHEHQRYESLYVLDARGNTVAHTGSSPSHPAGRRPAQRGLAVLGEGGRVPVVAGYAPVAGERGLTVVGEFRIAHLNALLTQPGLGQVRLVDETERVIGGSSGFVAFEQLDDSRLSALMAESRAPNSRAGTGRSSAYGASADAPYAEARNAAADRLPRPTADVHGPGGDRRIAAAAPVLGGGPADNLGWSTVSWQAPDGLALPAYQLENRTVLVGLLGLTATVACLGWLHIVVVRPLRELVGRAEALADGDRRTVLFPRHHDEVGAITRSLEIVRQQLQEQHKRGGAVAVPAGRN</sequence>
<dbReference type="PANTHER" id="PTHR32089">
    <property type="entry name" value="METHYL-ACCEPTING CHEMOTAXIS PROTEIN MCPB"/>
    <property type="match status" value="1"/>
</dbReference>
<dbReference type="PROSITE" id="PS50885">
    <property type="entry name" value="HAMP"/>
    <property type="match status" value="1"/>
</dbReference>
<dbReference type="GO" id="GO:0007165">
    <property type="term" value="P:signal transduction"/>
    <property type="evidence" value="ECO:0007669"/>
    <property type="project" value="InterPro"/>
</dbReference>
<feature type="transmembrane region" description="Helical" evidence="4">
    <location>
        <begin position="350"/>
        <end position="370"/>
    </location>
</feature>
<feature type="transmembrane region" description="Helical" evidence="4">
    <location>
        <begin position="244"/>
        <end position="268"/>
    </location>
</feature>
<evidence type="ECO:0000259" key="5">
    <source>
        <dbReference type="PROSITE" id="PS50885"/>
    </source>
</evidence>
<feature type="compositionally biased region" description="Basic and acidic residues" evidence="3">
    <location>
        <begin position="57"/>
        <end position="78"/>
    </location>
</feature>
<dbReference type="CDD" id="cd06225">
    <property type="entry name" value="HAMP"/>
    <property type="match status" value="1"/>
</dbReference>
<evidence type="ECO:0000313" key="7">
    <source>
        <dbReference type="Proteomes" id="UP000694501"/>
    </source>
</evidence>
<gene>
    <name evidence="6" type="ORF">JGS22_003775</name>
</gene>
<dbReference type="GO" id="GO:0016020">
    <property type="term" value="C:membrane"/>
    <property type="evidence" value="ECO:0007669"/>
    <property type="project" value="InterPro"/>
</dbReference>
<dbReference type="EMBL" id="JAELVF020000001">
    <property type="protein sequence ID" value="MBU7596779.1"/>
    <property type="molecule type" value="Genomic_DNA"/>
</dbReference>
<evidence type="ECO:0000256" key="1">
    <source>
        <dbReference type="ARBA" id="ARBA00022692"/>
    </source>
</evidence>
<dbReference type="Pfam" id="PF00672">
    <property type="entry name" value="HAMP"/>
    <property type="match status" value="1"/>
</dbReference>
<feature type="domain" description="HAMP" evidence="5">
    <location>
        <begin position="661"/>
        <end position="713"/>
    </location>
</feature>
<dbReference type="SMART" id="SM00304">
    <property type="entry name" value="HAMP"/>
    <property type="match status" value="2"/>
</dbReference>
<evidence type="ECO:0000256" key="3">
    <source>
        <dbReference type="SAM" id="MobiDB-lite"/>
    </source>
</evidence>
<feature type="transmembrane region" description="Helical" evidence="4">
    <location>
        <begin position="642"/>
        <end position="663"/>
    </location>
</feature>
<feature type="region of interest" description="Disordered" evidence="3">
    <location>
        <begin position="57"/>
        <end position="197"/>
    </location>
</feature>